<reference evidence="2" key="1">
    <citation type="submission" date="2018-11" db="EMBL/GenBank/DDBJ databases">
        <authorList>
            <consortium name="Pathogen Informatics"/>
        </authorList>
    </citation>
    <scope>NUCLEOTIDE SEQUENCE</scope>
</reference>
<evidence type="ECO:0000313" key="3">
    <source>
        <dbReference type="Proteomes" id="UP000784294"/>
    </source>
</evidence>
<gene>
    <name evidence="2" type="ORF">PXEA_LOCUS5276</name>
</gene>
<sequence length="180" mass="19331">MLRNFRGKTIRILHNELSHYRRRADGIRDYFSANPGVLACLSETPLCPGGALDIMFNARHEEPQAGEDDCTATIAGALTVGAMAEGAGNDGVDLLPGGLMNGLGLNLSNFDKALLTPGLTVDLLMQENVHLKRQNKEAENRMAEVQVGSSCMTCSVAPHRPDLPGNFGTLVAVWHRPAPV</sequence>
<evidence type="ECO:0000256" key="1">
    <source>
        <dbReference type="SAM" id="Coils"/>
    </source>
</evidence>
<dbReference type="Proteomes" id="UP000784294">
    <property type="component" value="Unassembled WGS sequence"/>
</dbReference>
<feature type="coiled-coil region" evidence="1">
    <location>
        <begin position="121"/>
        <end position="148"/>
    </location>
</feature>
<dbReference type="AlphaFoldDB" id="A0A3S5CDD7"/>
<proteinExistence type="predicted"/>
<comment type="caution">
    <text evidence="2">The sequence shown here is derived from an EMBL/GenBank/DDBJ whole genome shotgun (WGS) entry which is preliminary data.</text>
</comment>
<keyword evidence="1" id="KW-0175">Coiled coil</keyword>
<name>A0A3S5CDD7_9PLAT</name>
<protein>
    <submittedName>
        <fullName evidence="2">Uncharacterized protein</fullName>
    </submittedName>
</protein>
<evidence type="ECO:0000313" key="2">
    <source>
        <dbReference type="EMBL" id="VEL11836.1"/>
    </source>
</evidence>
<keyword evidence="3" id="KW-1185">Reference proteome</keyword>
<accession>A0A3S5CDD7</accession>
<organism evidence="2 3">
    <name type="scientific">Protopolystoma xenopodis</name>
    <dbReference type="NCBI Taxonomy" id="117903"/>
    <lineage>
        <taxon>Eukaryota</taxon>
        <taxon>Metazoa</taxon>
        <taxon>Spiralia</taxon>
        <taxon>Lophotrochozoa</taxon>
        <taxon>Platyhelminthes</taxon>
        <taxon>Monogenea</taxon>
        <taxon>Polyopisthocotylea</taxon>
        <taxon>Polystomatidea</taxon>
        <taxon>Polystomatidae</taxon>
        <taxon>Protopolystoma</taxon>
    </lineage>
</organism>
<dbReference type="EMBL" id="CAAALY010013014">
    <property type="protein sequence ID" value="VEL11836.1"/>
    <property type="molecule type" value="Genomic_DNA"/>
</dbReference>